<dbReference type="Pfam" id="PF00005">
    <property type="entry name" value="ABC_tran"/>
    <property type="match status" value="1"/>
</dbReference>
<sequence length="272" mass="29246">MNATDAVLRLSDLSLGYSAHGPSPAVAAVRGVSLRVEPGQVVGMLGESGSGTSSIARLVAQQGLAPGRGPGAPSITGGSIALFGTELRRASARRLDRLRAEVGYLAQDAAATLDPHRSTLELVAEPLHARLRRGRELPDELRQRVRDVLIAVELPPELLRAFPHELSRGQRQRVAIARAIVTAPRLLVADDLAAGLDPAVRPGIVRTLAELRRLEGFSALVISHDLDVLEPLVDRLDVLHRGEIVGSGTVAQVLDDPWHPYVRRLAQLRSER</sequence>
<name>A0AA37X828_9MICO</name>
<evidence type="ECO:0000256" key="4">
    <source>
        <dbReference type="ARBA" id="ARBA00022840"/>
    </source>
</evidence>
<dbReference type="PANTHER" id="PTHR43776:SF7">
    <property type="entry name" value="D,D-DIPEPTIDE TRANSPORT ATP-BINDING PROTEIN DDPF-RELATED"/>
    <property type="match status" value="1"/>
</dbReference>
<feature type="domain" description="ABC transporter" evidence="5">
    <location>
        <begin position="8"/>
        <end position="266"/>
    </location>
</feature>
<evidence type="ECO:0000256" key="1">
    <source>
        <dbReference type="ARBA" id="ARBA00005417"/>
    </source>
</evidence>
<keyword evidence="4" id="KW-0067">ATP-binding</keyword>
<dbReference type="Gene3D" id="3.40.50.300">
    <property type="entry name" value="P-loop containing nucleotide triphosphate hydrolases"/>
    <property type="match status" value="1"/>
</dbReference>
<evidence type="ECO:0000313" key="6">
    <source>
        <dbReference type="EMBL" id="GMA27044.1"/>
    </source>
</evidence>
<dbReference type="InterPro" id="IPR050319">
    <property type="entry name" value="ABC_transp_ATP-bind"/>
</dbReference>
<organism evidence="6 7">
    <name type="scientific">Arenivirga flava</name>
    <dbReference type="NCBI Taxonomy" id="1930060"/>
    <lineage>
        <taxon>Bacteria</taxon>
        <taxon>Bacillati</taxon>
        <taxon>Actinomycetota</taxon>
        <taxon>Actinomycetes</taxon>
        <taxon>Micrococcales</taxon>
        <taxon>Microbacteriaceae</taxon>
        <taxon>Arenivirga</taxon>
    </lineage>
</organism>
<proteinExistence type="inferred from homology"/>
<evidence type="ECO:0000256" key="2">
    <source>
        <dbReference type="ARBA" id="ARBA00022448"/>
    </source>
</evidence>
<evidence type="ECO:0000313" key="7">
    <source>
        <dbReference type="Proteomes" id="UP001157160"/>
    </source>
</evidence>
<keyword evidence="7" id="KW-1185">Reference proteome</keyword>
<dbReference type="GO" id="GO:0005524">
    <property type="term" value="F:ATP binding"/>
    <property type="evidence" value="ECO:0007669"/>
    <property type="project" value="UniProtKB-KW"/>
</dbReference>
<dbReference type="SUPFAM" id="SSF52540">
    <property type="entry name" value="P-loop containing nucleoside triphosphate hydrolases"/>
    <property type="match status" value="1"/>
</dbReference>
<keyword evidence="3" id="KW-0547">Nucleotide-binding</keyword>
<keyword evidence="2" id="KW-0813">Transport</keyword>
<dbReference type="EMBL" id="BSUL01000001">
    <property type="protein sequence ID" value="GMA27044.1"/>
    <property type="molecule type" value="Genomic_DNA"/>
</dbReference>
<reference evidence="6 7" key="1">
    <citation type="journal article" date="2014" name="Int. J. Syst. Evol. Microbiol.">
        <title>Complete genome sequence of Corynebacterium casei LMG S-19264T (=DSM 44701T), isolated from a smear-ripened cheese.</title>
        <authorList>
            <consortium name="US DOE Joint Genome Institute (JGI-PGF)"/>
            <person name="Walter F."/>
            <person name="Albersmeier A."/>
            <person name="Kalinowski J."/>
            <person name="Ruckert C."/>
        </authorList>
    </citation>
    <scope>NUCLEOTIDE SEQUENCE [LARGE SCALE GENOMIC DNA]</scope>
    <source>
        <strain evidence="6 7">NBRC 112289</strain>
    </source>
</reference>
<dbReference type="Proteomes" id="UP001157160">
    <property type="component" value="Unassembled WGS sequence"/>
</dbReference>
<dbReference type="PANTHER" id="PTHR43776">
    <property type="entry name" value="TRANSPORT ATP-BINDING PROTEIN"/>
    <property type="match status" value="1"/>
</dbReference>
<dbReference type="InterPro" id="IPR027417">
    <property type="entry name" value="P-loop_NTPase"/>
</dbReference>
<evidence type="ECO:0000256" key="3">
    <source>
        <dbReference type="ARBA" id="ARBA00022741"/>
    </source>
</evidence>
<dbReference type="PROSITE" id="PS50893">
    <property type="entry name" value="ABC_TRANSPORTER_2"/>
    <property type="match status" value="1"/>
</dbReference>
<dbReference type="RefSeq" id="WP_284229298.1">
    <property type="nucleotide sequence ID" value="NZ_BSUL01000001.1"/>
</dbReference>
<comment type="caution">
    <text evidence="6">The sequence shown here is derived from an EMBL/GenBank/DDBJ whole genome shotgun (WGS) entry which is preliminary data.</text>
</comment>
<gene>
    <name evidence="6" type="ORF">GCM10025874_02970</name>
</gene>
<comment type="similarity">
    <text evidence="1">Belongs to the ABC transporter superfamily.</text>
</comment>
<accession>A0AA37X828</accession>
<dbReference type="AlphaFoldDB" id="A0AA37X828"/>
<evidence type="ECO:0000259" key="5">
    <source>
        <dbReference type="PROSITE" id="PS50893"/>
    </source>
</evidence>
<dbReference type="SMART" id="SM00382">
    <property type="entry name" value="AAA"/>
    <property type="match status" value="1"/>
</dbReference>
<protein>
    <recommendedName>
        <fullName evidence="5">ABC transporter domain-containing protein</fullName>
    </recommendedName>
</protein>
<dbReference type="GO" id="GO:0016887">
    <property type="term" value="F:ATP hydrolysis activity"/>
    <property type="evidence" value="ECO:0007669"/>
    <property type="project" value="InterPro"/>
</dbReference>
<dbReference type="GO" id="GO:0055085">
    <property type="term" value="P:transmembrane transport"/>
    <property type="evidence" value="ECO:0007669"/>
    <property type="project" value="UniProtKB-ARBA"/>
</dbReference>
<dbReference type="InterPro" id="IPR003593">
    <property type="entry name" value="AAA+_ATPase"/>
</dbReference>
<dbReference type="InterPro" id="IPR003439">
    <property type="entry name" value="ABC_transporter-like_ATP-bd"/>
</dbReference>